<dbReference type="RefSeq" id="WP_180551241.1">
    <property type="nucleotide sequence ID" value="NZ_JACCKX010000001.1"/>
</dbReference>
<organism evidence="2 3">
    <name type="scientific">Ottowia beijingensis</name>
    <dbReference type="NCBI Taxonomy" id="1207057"/>
    <lineage>
        <taxon>Bacteria</taxon>
        <taxon>Pseudomonadati</taxon>
        <taxon>Pseudomonadota</taxon>
        <taxon>Betaproteobacteria</taxon>
        <taxon>Burkholderiales</taxon>
        <taxon>Comamonadaceae</taxon>
        <taxon>Ottowia</taxon>
    </lineage>
</organism>
<evidence type="ECO:0000313" key="3">
    <source>
        <dbReference type="Proteomes" id="UP000589716"/>
    </source>
</evidence>
<dbReference type="AlphaFoldDB" id="A0A853IYT7"/>
<reference evidence="2 3" key="1">
    <citation type="submission" date="2020-07" db="EMBL/GenBank/DDBJ databases">
        <authorList>
            <person name="Maaloum M."/>
        </authorList>
    </citation>
    <scope>NUCLEOTIDE SEQUENCE [LARGE SCALE GENOMIC DNA]</scope>
    <source>
        <strain evidence="2 3">GCS-AN-3</strain>
    </source>
</reference>
<feature type="region of interest" description="Disordered" evidence="1">
    <location>
        <begin position="130"/>
        <end position="157"/>
    </location>
</feature>
<name>A0A853IYT7_9BURK</name>
<proteinExistence type="predicted"/>
<comment type="caution">
    <text evidence="2">The sequence shown here is derived from an EMBL/GenBank/DDBJ whole genome shotgun (WGS) entry which is preliminary data.</text>
</comment>
<keyword evidence="3" id="KW-1185">Reference proteome</keyword>
<accession>A0A853IYT7</accession>
<evidence type="ECO:0000256" key="1">
    <source>
        <dbReference type="SAM" id="MobiDB-lite"/>
    </source>
</evidence>
<dbReference type="Proteomes" id="UP000589716">
    <property type="component" value="Unassembled WGS sequence"/>
</dbReference>
<dbReference type="EMBL" id="JACCKX010000001">
    <property type="protein sequence ID" value="NZA02969.1"/>
    <property type="molecule type" value="Genomic_DNA"/>
</dbReference>
<gene>
    <name evidence="2" type="ORF">H0I39_16755</name>
</gene>
<sequence>MRRLRAASAYVMRHVGMAGRIDCLATRDTEGRAGFVLVVHTAQHIPQQAREEIRLFFRRKLTELGELRGEHFMLTIRDGDDLSHAHRAHSDSSSARIASAVAAANHEDEHALPADQLADLRSAVRQRLHERREARGHTEYAPLHPAPLTDLGSLPER</sequence>
<evidence type="ECO:0000313" key="2">
    <source>
        <dbReference type="EMBL" id="NZA02969.1"/>
    </source>
</evidence>
<protein>
    <submittedName>
        <fullName evidence="2">Uncharacterized protein</fullName>
    </submittedName>
</protein>